<protein>
    <submittedName>
        <fullName evidence="6">Wall-associated receptor kinase 4-like</fullName>
    </submittedName>
</protein>
<keyword evidence="3" id="KW-0732">Signal</keyword>
<dbReference type="SUPFAM" id="SSF56112">
    <property type="entry name" value="Protein kinase-like (PK-like)"/>
    <property type="match status" value="1"/>
</dbReference>
<name>A0A6J0PHJ4_ELAGV</name>
<dbReference type="GO" id="GO:0005886">
    <property type="term" value="C:plasma membrane"/>
    <property type="evidence" value="ECO:0007669"/>
    <property type="project" value="TreeGrafter"/>
</dbReference>
<gene>
    <name evidence="6" type="primary">LOC109505736</name>
</gene>
<evidence type="ECO:0000256" key="1">
    <source>
        <dbReference type="ARBA" id="ARBA00022741"/>
    </source>
</evidence>
<dbReference type="Gene3D" id="3.30.200.20">
    <property type="entry name" value="Phosphorylase Kinase, domain 1"/>
    <property type="match status" value="1"/>
</dbReference>
<dbReference type="OrthoDB" id="4062651at2759"/>
<dbReference type="PANTHER" id="PTHR27005">
    <property type="entry name" value="WALL-ASSOCIATED RECEPTOR KINASE-LIKE 21"/>
    <property type="match status" value="1"/>
</dbReference>
<evidence type="ECO:0000259" key="4">
    <source>
        <dbReference type="PROSITE" id="PS50011"/>
    </source>
</evidence>
<dbReference type="AlphaFoldDB" id="A0A6J0PHJ4"/>
<dbReference type="GO" id="GO:0005524">
    <property type="term" value="F:ATP binding"/>
    <property type="evidence" value="ECO:0007669"/>
    <property type="project" value="UniProtKB-KW"/>
</dbReference>
<dbReference type="RefSeq" id="XP_019705430.1">
    <property type="nucleotide sequence ID" value="XM_019849871.1"/>
</dbReference>
<evidence type="ECO:0000313" key="5">
    <source>
        <dbReference type="Proteomes" id="UP000504607"/>
    </source>
</evidence>
<organism evidence="5 6">
    <name type="scientific">Elaeis guineensis var. tenera</name>
    <name type="common">Oil palm</name>
    <dbReference type="NCBI Taxonomy" id="51953"/>
    <lineage>
        <taxon>Eukaryota</taxon>
        <taxon>Viridiplantae</taxon>
        <taxon>Streptophyta</taxon>
        <taxon>Embryophyta</taxon>
        <taxon>Tracheophyta</taxon>
        <taxon>Spermatophyta</taxon>
        <taxon>Magnoliopsida</taxon>
        <taxon>Liliopsida</taxon>
        <taxon>Arecaceae</taxon>
        <taxon>Arecoideae</taxon>
        <taxon>Cocoseae</taxon>
        <taxon>Elaeidinae</taxon>
        <taxon>Elaeis</taxon>
    </lineage>
</organism>
<dbReference type="Pfam" id="PF00069">
    <property type="entry name" value="Pkinase"/>
    <property type="match status" value="1"/>
</dbReference>
<dbReference type="GO" id="GO:0007166">
    <property type="term" value="P:cell surface receptor signaling pathway"/>
    <property type="evidence" value="ECO:0007669"/>
    <property type="project" value="InterPro"/>
</dbReference>
<dbReference type="PANTHER" id="PTHR27005:SF283">
    <property type="entry name" value="OS02G0633066 PROTEIN"/>
    <property type="match status" value="1"/>
</dbReference>
<dbReference type="Gene3D" id="1.10.510.10">
    <property type="entry name" value="Transferase(Phosphotransferase) domain 1"/>
    <property type="match status" value="1"/>
</dbReference>
<reference evidence="6" key="1">
    <citation type="submission" date="2025-08" db="UniProtKB">
        <authorList>
            <consortium name="RefSeq"/>
        </authorList>
    </citation>
    <scope>IDENTIFICATION</scope>
</reference>
<dbReference type="Proteomes" id="UP000504607">
    <property type="component" value="Chromosome 4"/>
</dbReference>
<sequence>MATAFSSFSTSFILFFFFLYFLICDVDAAATLGFTFHHSFSDQVCRWVECRAKNLPDRWLEKETVEYYAVLAGHDRGHTLFGAVLALTFFDGNATLQISLLGFQDSNATLKIVSTEKLEKATNDFNERQILDRGGYGTVYKDILPSQDVAAIKKSKLVDENQIEQCINEIIILSHITRRNVARLLGYRLEIQVPLLVYEFISNGTLFHHIHSQSHDFLMPLKVHLKIAAETARVLAYLNSTALVPIIYKDIKSTNILLDDIYTDKVLDSGASMSVPFDQVDTLRRQADNIV</sequence>
<feature type="chain" id="PRO_5026933048" evidence="3">
    <location>
        <begin position="29"/>
        <end position="291"/>
    </location>
</feature>
<dbReference type="InterPro" id="IPR045274">
    <property type="entry name" value="WAK-like"/>
</dbReference>
<keyword evidence="1" id="KW-0547">Nucleotide-binding</keyword>
<dbReference type="InterPro" id="IPR008271">
    <property type="entry name" value="Ser/Thr_kinase_AS"/>
</dbReference>
<evidence type="ECO:0000256" key="3">
    <source>
        <dbReference type="SAM" id="SignalP"/>
    </source>
</evidence>
<feature type="domain" description="Protein kinase" evidence="4">
    <location>
        <begin position="125"/>
        <end position="291"/>
    </location>
</feature>
<keyword evidence="2" id="KW-0067">ATP-binding</keyword>
<keyword evidence="5" id="KW-1185">Reference proteome</keyword>
<dbReference type="InParanoid" id="A0A6J0PHJ4"/>
<dbReference type="InterPro" id="IPR000719">
    <property type="entry name" value="Prot_kinase_dom"/>
</dbReference>
<evidence type="ECO:0000313" key="6">
    <source>
        <dbReference type="RefSeq" id="XP_019705430.1"/>
    </source>
</evidence>
<dbReference type="PROSITE" id="PS00108">
    <property type="entry name" value="PROTEIN_KINASE_ST"/>
    <property type="match status" value="1"/>
</dbReference>
<evidence type="ECO:0000256" key="2">
    <source>
        <dbReference type="ARBA" id="ARBA00022840"/>
    </source>
</evidence>
<dbReference type="GO" id="GO:0004674">
    <property type="term" value="F:protein serine/threonine kinase activity"/>
    <property type="evidence" value="ECO:0007669"/>
    <property type="project" value="TreeGrafter"/>
</dbReference>
<accession>A0A6J0PHJ4</accession>
<feature type="signal peptide" evidence="3">
    <location>
        <begin position="1"/>
        <end position="28"/>
    </location>
</feature>
<proteinExistence type="predicted"/>
<dbReference type="PROSITE" id="PS50011">
    <property type="entry name" value="PROTEIN_KINASE_DOM"/>
    <property type="match status" value="1"/>
</dbReference>
<dbReference type="InterPro" id="IPR011009">
    <property type="entry name" value="Kinase-like_dom_sf"/>
</dbReference>
<dbReference type="SMART" id="SM00220">
    <property type="entry name" value="S_TKc"/>
    <property type="match status" value="1"/>
</dbReference>